<comment type="caution">
    <text evidence="2">The sequence shown here is derived from an EMBL/GenBank/DDBJ whole genome shotgun (WGS) entry which is preliminary data.</text>
</comment>
<sequence>MARFNDPRVCFALSFASVGSAFLRNEPYYPNKLDKQLDDQVKKYLASPKGLKIDKTKKTVHLSNIFNWNRKDFIAKYGDIKKFRNLKPDMQAYLNFVTTDDLLGDGRYLYISEETAKYLKNGDYQIALEPYKWHLNEQP</sequence>
<dbReference type="InterPro" id="IPR006869">
    <property type="entry name" value="DUF547"/>
</dbReference>
<organism evidence="2">
    <name type="scientific">marine sediment metagenome</name>
    <dbReference type="NCBI Taxonomy" id="412755"/>
    <lineage>
        <taxon>unclassified sequences</taxon>
        <taxon>metagenomes</taxon>
        <taxon>ecological metagenomes</taxon>
    </lineage>
</organism>
<gene>
    <name evidence="2" type="ORF">LCGC14_2881530</name>
</gene>
<evidence type="ECO:0000313" key="2">
    <source>
        <dbReference type="EMBL" id="KKK74663.1"/>
    </source>
</evidence>
<dbReference type="Pfam" id="PF04784">
    <property type="entry name" value="DUF547"/>
    <property type="match status" value="1"/>
</dbReference>
<dbReference type="EMBL" id="LAZR01056213">
    <property type="protein sequence ID" value="KKK74663.1"/>
    <property type="molecule type" value="Genomic_DNA"/>
</dbReference>
<dbReference type="AlphaFoldDB" id="A0A0F8Y074"/>
<reference evidence="2" key="1">
    <citation type="journal article" date="2015" name="Nature">
        <title>Complex archaea that bridge the gap between prokaryotes and eukaryotes.</title>
        <authorList>
            <person name="Spang A."/>
            <person name="Saw J.H."/>
            <person name="Jorgensen S.L."/>
            <person name="Zaremba-Niedzwiedzka K."/>
            <person name="Martijn J."/>
            <person name="Lind A.E."/>
            <person name="van Eijk R."/>
            <person name="Schleper C."/>
            <person name="Guy L."/>
            <person name="Ettema T.J."/>
        </authorList>
    </citation>
    <scope>NUCLEOTIDE SEQUENCE</scope>
</reference>
<dbReference type="PANTHER" id="PTHR46361:SF5">
    <property type="entry name" value="DEP DOMAIN-CONTAINING PROTEIN"/>
    <property type="match status" value="1"/>
</dbReference>
<evidence type="ECO:0000259" key="1">
    <source>
        <dbReference type="Pfam" id="PF04784"/>
    </source>
</evidence>
<name>A0A0F8Y074_9ZZZZ</name>
<dbReference type="PANTHER" id="PTHR46361">
    <property type="entry name" value="ELECTRON CARRIER/ PROTEIN DISULFIDE OXIDOREDUCTASE"/>
    <property type="match status" value="1"/>
</dbReference>
<feature type="domain" description="DUF547" evidence="1">
    <location>
        <begin position="3"/>
        <end position="45"/>
    </location>
</feature>
<protein>
    <recommendedName>
        <fullName evidence="1">DUF547 domain-containing protein</fullName>
    </recommendedName>
</protein>
<accession>A0A0F8Y074</accession>
<proteinExistence type="predicted"/>